<protein>
    <submittedName>
        <fullName evidence="1">Uncharacterized protein</fullName>
    </submittedName>
</protein>
<keyword evidence="2" id="KW-1185">Reference proteome</keyword>
<dbReference type="Proteomes" id="UP001195965">
    <property type="component" value="Chromosome"/>
</dbReference>
<gene>
    <name evidence="1" type="ORF">HHS34_002380</name>
</gene>
<evidence type="ECO:0000313" key="2">
    <source>
        <dbReference type="Proteomes" id="UP001195965"/>
    </source>
</evidence>
<evidence type="ECO:0000313" key="1">
    <source>
        <dbReference type="EMBL" id="XRI74057.1"/>
    </source>
</evidence>
<sequence>MSTAHVTAAPDSWPNSAKLLHLFLLSTVSFQMITGIIGWIWGGFPFFWHVTVGEILIAVLLLQWGWLLFSRAGRITLCYLFPLNPAGLIFVAQDLLGLTRGVLAPPGPRAGLPGMMHGIFLLSATLVAAAGLTLLGGFRGWWTGVPFVWLLDFMRWGAVAIILQWVGHVGMVFLHAFTGDPLWNMFKWHFSSKIKHND</sequence>
<reference evidence="1 2" key="1">
    <citation type="journal article" date="2021" name="ISME J.">
        <title>Genomic evolution of the class Acidithiobacillia: deep-branching Proteobacteria living in extreme acidic conditions.</title>
        <authorList>
            <person name="Moya-Beltran A."/>
            <person name="Beard S."/>
            <person name="Rojas-Villalobos C."/>
            <person name="Issotta F."/>
            <person name="Gallardo Y."/>
            <person name="Ulloa R."/>
            <person name="Giaveno A."/>
            <person name="Degli Esposti M."/>
            <person name="Johnson D.B."/>
            <person name="Quatrini R."/>
        </authorList>
    </citation>
    <scope>NUCLEOTIDE SEQUENCE [LARGE SCALE GENOMIC DNA]</scope>
    <source>
        <strain evidence="1 2">GG1-14</strain>
    </source>
</reference>
<name>A0ACD5HGL0_9PROT</name>
<proteinExistence type="predicted"/>
<organism evidence="1 2">
    <name type="scientific">Acidithiobacillus montserratensis</name>
    <dbReference type="NCBI Taxonomy" id="2729135"/>
    <lineage>
        <taxon>Bacteria</taxon>
        <taxon>Pseudomonadati</taxon>
        <taxon>Pseudomonadota</taxon>
        <taxon>Acidithiobacillia</taxon>
        <taxon>Acidithiobacillales</taxon>
        <taxon>Acidithiobacillaceae</taxon>
        <taxon>Acidithiobacillus</taxon>
    </lineage>
</organism>
<accession>A0ACD5HGL0</accession>
<dbReference type="EMBL" id="CP127526">
    <property type="protein sequence ID" value="XRI74057.1"/>
    <property type="molecule type" value="Genomic_DNA"/>
</dbReference>